<dbReference type="SMART" id="SM00360">
    <property type="entry name" value="RRM"/>
    <property type="match status" value="1"/>
</dbReference>
<dbReference type="InterPro" id="IPR012337">
    <property type="entry name" value="RNaseH-like_sf"/>
</dbReference>
<dbReference type="SUPFAM" id="SSF53098">
    <property type="entry name" value="Ribonuclease H-like"/>
    <property type="match status" value="1"/>
</dbReference>
<dbReference type="STRING" id="431595.K3WRM3"/>
<evidence type="ECO:0000259" key="6">
    <source>
        <dbReference type="SMART" id="SM00360"/>
    </source>
</evidence>
<keyword evidence="4" id="KW-0378">Hydrolase</keyword>
<feature type="domain" description="Exonuclease" evidence="7">
    <location>
        <begin position="58"/>
        <end position="230"/>
    </location>
</feature>
<dbReference type="CDD" id="cd00590">
    <property type="entry name" value="RRM_SF"/>
    <property type="match status" value="1"/>
</dbReference>
<accession>K3WRM3</accession>
<dbReference type="Pfam" id="PF00929">
    <property type="entry name" value="RNase_T"/>
    <property type="match status" value="1"/>
</dbReference>
<dbReference type="PANTHER" id="PTHR12801">
    <property type="entry name" value="RNA EXONUCLEASE REXO1 / RECO3 FAMILY MEMBER-RELATED"/>
    <property type="match status" value="1"/>
</dbReference>
<dbReference type="GO" id="GO:0005634">
    <property type="term" value="C:nucleus"/>
    <property type="evidence" value="ECO:0007669"/>
    <property type="project" value="UniProtKB-SubCell"/>
</dbReference>
<evidence type="ECO:0000259" key="7">
    <source>
        <dbReference type="SMART" id="SM00479"/>
    </source>
</evidence>
<dbReference type="Gene3D" id="3.30.420.10">
    <property type="entry name" value="Ribonuclease H-like superfamily/Ribonuclease H"/>
    <property type="match status" value="1"/>
</dbReference>
<organism evidence="8 9">
    <name type="scientific">Globisporangium ultimum (strain ATCC 200006 / CBS 805.95 / DAOM BR144)</name>
    <name type="common">Pythium ultimum</name>
    <dbReference type="NCBI Taxonomy" id="431595"/>
    <lineage>
        <taxon>Eukaryota</taxon>
        <taxon>Sar</taxon>
        <taxon>Stramenopiles</taxon>
        <taxon>Oomycota</taxon>
        <taxon>Peronosporomycetes</taxon>
        <taxon>Pythiales</taxon>
        <taxon>Pythiaceae</taxon>
        <taxon>Globisporangium</taxon>
    </lineage>
</organism>
<dbReference type="SUPFAM" id="SSF54928">
    <property type="entry name" value="RNA-binding domain, RBD"/>
    <property type="match status" value="1"/>
</dbReference>
<dbReference type="GO" id="GO:0003723">
    <property type="term" value="F:RNA binding"/>
    <property type="evidence" value="ECO:0007669"/>
    <property type="project" value="InterPro"/>
</dbReference>
<dbReference type="InParanoid" id="K3WRM3"/>
<evidence type="ECO:0000256" key="4">
    <source>
        <dbReference type="ARBA" id="ARBA00022801"/>
    </source>
</evidence>
<evidence type="ECO:0000313" key="9">
    <source>
        <dbReference type="Proteomes" id="UP000019132"/>
    </source>
</evidence>
<name>K3WRM3_GLOUD</name>
<dbReference type="EnsemblProtists" id="PYU1_T007617">
    <property type="protein sequence ID" value="PYU1_T007617"/>
    <property type="gene ID" value="PYU1_G007601"/>
</dbReference>
<evidence type="ECO:0008006" key="10">
    <source>
        <dbReference type="Google" id="ProtNLM"/>
    </source>
</evidence>
<keyword evidence="3" id="KW-0540">Nuclease</keyword>
<dbReference type="GO" id="GO:0004527">
    <property type="term" value="F:exonuclease activity"/>
    <property type="evidence" value="ECO:0007669"/>
    <property type="project" value="InterPro"/>
</dbReference>
<reference evidence="8" key="3">
    <citation type="submission" date="2015-02" db="UniProtKB">
        <authorList>
            <consortium name="EnsemblProtists"/>
        </authorList>
    </citation>
    <scope>IDENTIFICATION</scope>
    <source>
        <strain evidence="8">DAOM BR144</strain>
    </source>
</reference>
<comment type="subcellular location">
    <subcellularLocation>
        <location evidence="1">Nucleus</location>
    </subcellularLocation>
</comment>
<evidence type="ECO:0000256" key="2">
    <source>
        <dbReference type="ARBA" id="ARBA00006357"/>
    </source>
</evidence>
<dbReference type="eggNOG" id="KOG2248">
    <property type="taxonomic scope" value="Eukaryota"/>
</dbReference>
<dbReference type="InterPro" id="IPR035979">
    <property type="entry name" value="RBD_domain_sf"/>
</dbReference>
<dbReference type="InterPro" id="IPR047021">
    <property type="entry name" value="REXO1/3/4-like"/>
</dbReference>
<dbReference type="AlphaFoldDB" id="K3WRM3"/>
<comment type="similarity">
    <text evidence="2">Belongs to the REXO1/REXO3 family.</text>
</comment>
<dbReference type="EMBL" id="GL376585">
    <property type="status" value="NOT_ANNOTATED_CDS"/>
    <property type="molecule type" value="Genomic_DNA"/>
</dbReference>
<protein>
    <recommendedName>
        <fullName evidence="10">Exonuclease domain-containing protein</fullName>
    </recommendedName>
</protein>
<sequence>MINLLTSDLSYDATDAEYEKLVALTQAHPNFKKFYTFPSSEEKGWVKTKSKKKSSHLRIVAVDCEMCVIAPYSHENDRVSNALCRVSAVDGDDMIRNIISDYIVHQPEKGYRMLDPKTDIHGITPEMIAQSKISVAKAQKQLLKYINSDTILVGHSLHGDLKSLRIDHTRVIDTAMIYQRKGGDPLRSTPGLKCLTKFLLNFEMPDGHDSTIDAQASMLAAKYAARNPAGAIIPSSLELHGPKERPDRPVRAPYSGPAEYQPTAFDLSLVAGAAPAVEPAAVAASVPAPAVATVPTAPVIKSDAAVARSCRLRLHRIPKGVSSQDIESFFVQYAKIVPSAVEAIKWLPNQNRGSCNVTFATEAHAALAFETVQHPEVKHQNKITLDSIGRRQKTVAITSSKGKVFSNVQLGVL</sequence>
<keyword evidence="5" id="KW-0539">Nucleus</keyword>
<dbReference type="InterPro" id="IPR000504">
    <property type="entry name" value="RRM_dom"/>
</dbReference>
<dbReference type="OMA" id="PQGHDST"/>
<dbReference type="Proteomes" id="UP000019132">
    <property type="component" value="Unassembled WGS sequence"/>
</dbReference>
<dbReference type="InterPro" id="IPR036397">
    <property type="entry name" value="RNaseH_sf"/>
</dbReference>
<proteinExistence type="inferred from homology"/>
<evidence type="ECO:0000256" key="1">
    <source>
        <dbReference type="ARBA" id="ARBA00004123"/>
    </source>
</evidence>
<dbReference type="HOGENOM" id="CLU_666452_0_0_1"/>
<dbReference type="PANTHER" id="PTHR12801:SF115">
    <property type="entry name" value="FI18136P1-RELATED"/>
    <property type="match status" value="1"/>
</dbReference>
<dbReference type="SMART" id="SM00479">
    <property type="entry name" value="EXOIII"/>
    <property type="match status" value="1"/>
</dbReference>
<keyword evidence="9" id="KW-1185">Reference proteome</keyword>
<feature type="domain" description="RRM" evidence="6">
    <location>
        <begin position="311"/>
        <end position="386"/>
    </location>
</feature>
<dbReference type="InterPro" id="IPR012677">
    <property type="entry name" value="Nucleotide-bd_a/b_plait_sf"/>
</dbReference>
<reference evidence="9" key="2">
    <citation type="submission" date="2010-04" db="EMBL/GenBank/DDBJ databases">
        <authorList>
            <person name="Buell R."/>
            <person name="Hamilton J."/>
            <person name="Hostetler J."/>
        </authorList>
    </citation>
    <scope>NUCLEOTIDE SEQUENCE [LARGE SCALE GENOMIC DNA]</scope>
    <source>
        <strain evidence="9">DAOM:BR144</strain>
    </source>
</reference>
<dbReference type="VEuPathDB" id="FungiDB:PYU1_G007601"/>
<evidence type="ECO:0000256" key="5">
    <source>
        <dbReference type="ARBA" id="ARBA00023242"/>
    </source>
</evidence>
<reference evidence="9" key="1">
    <citation type="journal article" date="2010" name="Genome Biol.">
        <title>Genome sequence of the necrotrophic plant pathogen Pythium ultimum reveals original pathogenicity mechanisms and effector repertoire.</title>
        <authorList>
            <person name="Levesque C.A."/>
            <person name="Brouwer H."/>
            <person name="Cano L."/>
            <person name="Hamilton J.P."/>
            <person name="Holt C."/>
            <person name="Huitema E."/>
            <person name="Raffaele S."/>
            <person name="Robideau G.P."/>
            <person name="Thines M."/>
            <person name="Win J."/>
            <person name="Zerillo M.M."/>
            <person name="Beakes G.W."/>
            <person name="Boore J.L."/>
            <person name="Busam D."/>
            <person name="Dumas B."/>
            <person name="Ferriera S."/>
            <person name="Fuerstenberg S.I."/>
            <person name="Gachon C.M."/>
            <person name="Gaulin E."/>
            <person name="Govers F."/>
            <person name="Grenville-Briggs L."/>
            <person name="Horner N."/>
            <person name="Hostetler J."/>
            <person name="Jiang R.H."/>
            <person name="Johnson J."/>
            <person name="Krajaejun T."/>
            <person name="Lin H."/>
            <person name="Meijer H.J."/>
            <person name="Moore B."/>
            <person name="Morris P."/>
            <person name="Phuntmart V."/>
            <person name="Puiu D."/>
            <person name="Shetty J."/>
            <person name="Stajich J.E."/>
            <person name="Tripathy S."/>
            <person name="Wawra S."/>
            <person name="van West P."/>
            <person name="Whitty B.R."/>
            <person name="Coutinho P.M."/>
            <person name="Henrissat B."/>
            <person name="Martin F."/>
            <person name="Thomas P.D."/>
            <person name="Tyler B.M."/>
            <person name="De Vries R.P."/>
            <person name="Kamoun S."/>
            <person name="Yandell M."/>
            <person name="Tisserat N."/>
            <person name="Buell C.R."/>
        </authorList>
    </citation>
    <scope>NUCLEOTIDE SEQUENCE</scope>
    <source>
        <strain evidence="9">DAOM:BR144</strain>
    </source>
</reference>
<dbReference type="Gene3D" id="3.30.70.330">
    <property type="match status" value="1"/>
</dbReference>
<dbReference type="InterPro" id="IPR013520">
    <property type="entry name" value="Ribonucl_H"/>
</dbReference>
<evidence type="ECO:0000313" key="8">
    <source>
        <dbReference type="EnsemblProtists" id="PYU1_T007617"/>
    </source>
</evidence>
<evidence type="ECO:0000256" key="3">
    <source>
        <dbReference type="ARBA" id="ARBA00022722"/>
    </source>
</evidence>